<name>A0A179I6C3_CORDF</name>
<proteinExistence type="predicted"/>
<dbReference type="InterPro" id="IPR008030">
    <property type="entry name" value="NmrA-like"/>
</dbReference>
<sequence length="349" mass="38833">MAARLGQGHCLNTGVVSTINKSTQQQNQMSNRPRVGLLGASGETGSSILNGLIEDAGFDIVAFVRPQSIFKPANLRIEQKGVQVRVLDLKAPENTVVAALEDIEILISAIGPREQLSQIPLVIAAKKAGIKRFVPCAFAPVLPVGVHRSRDEKEEVFNLIKRLHIPYTIIDVGWWYQFTLPRLTSGKIDYALTVPLQGIPGDGNVQTALTDVRDVGKYVSRAIRDERTLNTMVFAYGETWTLNGIYDVLERLSGEKVSREYTTAAQYEQQIAEADINLNRDPQDVDARSQKVLAQYYLSWGIRGENTPEFARYLGYLDGKKLYPDVKLHTFEGYIHELLIGKGKGVYKS</sequence>
<keyword evidence="1" id="KW-0521">NADP</keyword>
<dbReference type="PANTHER" id="PTHR47706">
    <property type="entry name" value="NMRA-LIKE FAMILY PROTEIN"/>
    <property type="match status" value="1"/>
</dbReference>
<dbReference type="InterPro" id="IPR036291">
    <property type="entry name" value="NAD(P)-bd_dom_sf"/>
</dbReference>
<gene>
    <name evidence="4" type="ORF">LLEC1_03549</name>
</gene>
<protein>
    <recommendedName>
        <fullName evidence="3">NmrA-like domain-containing protein</fullName>
    </recommendedName>
</protein>
<dbReference type="OrthoDB" id="419598at2759"/>
<dbReference type="PANTHER" id="PTHR47706:SF6">
    <property type="entry name" value="NMRA-LIKE FAMILY PROTEIN (AFU_ORTHOLOGUE AFUA_6G00280)"/>
    <property type="match status" value="1"/>
</dbReference>
<dbReference type="Pfam" id="PF05368">
    <property type="entry name" value="NmrA"/>
    <property type="match status" value="1"/>
</dbReference>
<keyword evidence="5" id="KW-1185">Reference proteome</keyword>
<comment type="caution">
    <text evidence="4">The sequence shown here is derived from an EMBL/GenBank/DDBJ whole genome shotgun (WGS) entry which is preliminary data.</text>
</comment>
<evidence type="ECO:0000256" key="2">
    <source>
        <dbReference type="ARBA" id="ARBA00023002"/>
    </source>
</evidence>
<evidence type="ECO:0000256" key="1">
    <source>
        <dbReference type="ARBA" id="ARBA00022857"/>
    </source>
</evidence>
<evidence type="ECO:0000313" key="5">
    <source>
        <dbReference type="Proteomes" id="UP000243081"/>
    </source>
</evidence>
<dbReference type="AlphaFoldDB" id="A0A179I6C3"/>
<keyword evidence="2" id="KW-0560">Oxidoreductase</keyword>
<accession>A0A179I6C3</accession>
<dbReference type="Gene3D" id="3.90.25.10">
    <property type="entry name" value="UDP-galactose 4-epimerase, domain 1"/>
    <property type="match status" value="1"/>
</dbReference>
<reference evidence="4 5" key="1">
    <citation type="submission" date="2016-03" db="EMBL/GenBank/DDBJ databases">
        <title>Fine-scale spatial genetic structure of a fungal parasite of coffee scale insects.</title>
        <authorList>
            <person name="Jackson D."/>
            <person name="Zemenick K.A."/>
            <person name="Malloure B."/>
            <person name="Quandt C.A."/>
            <person name="James T.Y."/>
        </authorList>
    </citation>
    <scope>NUCLEOTIDE SEQUENCE [LARGE SCALE GENOMIC DNA]</scope>
    <source>
        <strain evidence="4 5">UM487</strain>
    </source>
</reference>
<dbReference type="InterPro" id="IPR051609">
    <property type="entry name" value="NmrA/Isoflavone_reductase-like"/>
</dbReference>
<evidence type="ECO:0000313" key="4">
    <source>
        <dbReference type="EMBL" id="OAQ97461.1"/>
    </source>
</evidence>
<dbReference type="Gene3D" id="3.40.50.720">
    <property type="entry name" value="NAD(P)-binding Rossmann-like Domain"/>
    <property type="match status" value="1"/>
</dbReference>
<dbReference type="SUPFAM" id="SSF51735">
    <property type="entry name" value="NAD(P)-binding Rossmann-fold domains"/>
    <property type="match status" value="1"/>
</dbReference>
<feature type="domain" description="NmrA-like" evidence="3">
    <location>
        <begin position="35"/>
        <end position="278"/>
    </location>
</feature>
<dbReference type="Proteomes" id="UP000243081">
    <property type="component" value="Unassembled WGS sequence"/>
</dbReference>
<dbReference type="EMBL" id="LUKN01003411">
    <property type="protein sequence ID" value="OAQ97461.1"/>
    <property type="molecule type" value="Genomic_DNA"/>
</dbReference>
<dbReference type="GO" id="GO:0016491">
    <property type="term" value="F:oxidoreductase activity"/>
    <property type="evidence" value="ECO:0007669"/>
    <property type="project" value="UniProtKB-KW"/>
</dbReference>
<dbReference type="OMA" id="TPYPENM"/>
<evidence type="ECO:0000259" key="3">
    <source>
        <dbReference type="Pfam" id="PF05368"/>
    </source>
</evidence>
<organism evidence="4 5">
    <name type="scientific">Cordyceps confragosa</name>
    <name type="common">Lecanicillium lecanii</name>
    <dbReference type="NCBI Taxonomy" id="2714763"/>
    <lineage>
        <taxon>Eukaryota</taxon>
        <taxon>Fungi</taxon>
        <taxon>Dikarya</taxon>
        <taxon>Ascomycota</taxon>
        <taxon>Pezizomycotina</taxon>
        <taxon>Sordariomycetes</taxon>
        <taxon>Hypocreomycetidae</taxon>
        <taxon>Hypocreales</taxon>
        <taxon>Cordycipitaceae</taxon>
        <taxon>Akanthomyces</taxon>
    </lineage>
</organism>